<proteinExistence type="inferred from homology"/>
<gene>
    <name evidence="9" type="primary">gmk</name>
    <name evidence="11" type="ORF">COY52_06350</name>
</gene>
<evidence type="ECO:0000256" key="8">
    <source>
        <dbReference type="ARBA" id="ARBA00030128"/>
    </source>
</evidence>
<keyword evidence="9" id="KW-0963">Cytoplasm</keyword>
<dbReference type="InterPro" id="IPR020590">
    <property type="entry name" value="Guanylate_kinase_CS"/>
</dbReference>
<dbReference type="PROSITE" id="PS00856">
    <property type="entry name" value="GUANYLATE_KINASE_1"/>
    <property type="match status" value="1"/>
</dbReference>
<dbReference type="CDD" id="cd00071">
    <property type="entry name" value="GMPK"/>
    <property type="match status" value="1"/>
</dbReference>
<dbReference type="EC" id="2.7.4.8" evidence="2 9"/>
<dbReference type="GO" id="GO:0004385">
    <property type="term" value="F:GMP kinase activity"/>
    <property type="evidence" value="ECO:0007669"/>
    <property type="project" value="UniProtKB-UniRule"/>
</dbReference>
<dbReference type="FunFam" id="3.30.63.10:FF:000002">
    <property type="entry name" value="Guanylate kinase 1"/>
    <property type="match status" value="1"/>
</dbReference>
<dbReference type="PANTHER" id="PTHR23117:SF13">
    <property type="entry name" value="GUANYLATE KINASE"/>
    <property type="match status" value="1"/>
</dbReference>
<keyword evidence="7 9" id="KW-0067">ATP-binding</keyword>
<evidence type="ECO:0000313" key="11">
    <source>
        <dbReference type="EMBL" id="PIZ16660.1"/>
    </source>
</evidence>
<evidence type="ECO:0000256" key="9">
    <source>
        <dbReference type="HAMAP-Rule" id="MF_00328"/>
    </source>
</evidence>
<evidence type="ECO:0000256" key="4">
    <source>
        <dbReference type="ARBA" id="ARBA00022679"/>
    </source>
</evidence>
<name>A0A2M7SB08_9BACT</name>
<comment type="similarity">
    <text evidence="1 9">Belongs to the guanylate kinase family.</text>
</comment>
<evidence type="ECO:0000256" key="6">
    <source>
        <dbReference type="ARBA" id="ARBA00022777"/>
    </source>
</evidence>
<evidence type="ECO:0000256" key="1">
    <source>
        <dbReference type="ARBA" id="ARBA00005790"/>
    </source>
</evidence>
<dbReference type="GO" id="GO:0005829">
    <property type="term" value="C:cytosol"/>
    <property type="evidence" value="ECO:0007669"/>
    <property type="project" value="TreeGrafter"/>
</dbReference>
<keyword evidence="6 9" id="KW-0418">Kinase</keyword>
<dbReference type="PROSITE" id="PS50052">
    <property type="entry name" value="GUANYLATE_KINASE_2"/>
    <property type="match status" value="1"/>
</dbReference>
<dbReference type="InterPro" id="IPR008144">
    <property type="entry name" value="Guanylate_kin-like_dom"/>
</dbReference>
<dbReference type="Gene3D" id="3.30.63.10">
    <property type="entry name" value="Guanylate Kinase phosphate binding domain"/>
    <property type="match status" value="1"/>
</dbReference>
<evidence type="ECO:0000256" key="7">
    <source>
        <dbReference type="ARBA" id="ARBA00022840"/>
    </source>
</evidence>
<feature type="domain" description="Guanylate kinase-like" evidence="10">
    <location>
        <begin position="12"/>
        <end position="190"/>
    </location>
</feature>
<dbReference type="SUPFAM" id="SSF52540">
    <property type="entry name" value="P-loop containing nucleoside triphosphate hydrolases"/>
    <property type="match status" value="1"/>
</dbReference>
<evidence type="ECO:0000256" key="5">
    <source>
        <dbReference type="ARBA" id="ARBA00022741"/>
    </source>
</evidence>
<dbReference type="Proteomes" id="UP000229307">
    <property type="component" value="Unassembled WGS sequence"/>
</dbReference>
<dbReference type="Gene3D" id="3.40.50.300">
    <property type="entry name" value="P-loop containing nucleotide triphosphate hydrolases"/>
    <property type="match status" value="1"/>
</dbReference>
<dbReference type="Pfam" id="PF00625">
    <property type="entry name" value="Guanylate_kin"/>
    <property type="match status" value="1"/>
</dbReference>
<dbReference type="PANTHER" id="PTHR23117">
    <property type="entry name" value="GUANYLATE KINASE-RELATED"/>
    <property type="match status" value="1"/>
</dbReference>
<dbReference type="InterPro" id="IPR027417">
    <property type="entry name" value="P-loop_NTPase"/>
</dbReference>
<evidence type="ECO:0000256" key="2">
    <source>
        <dbReference type="ARBA" id="ARBA00012961"/>
    </source>
</evidence>
<accession>A0A2M7SB08</accession>
<reference evidence="12" key="1">
    <citation type="submission" date="2017-09" db="EMBL/GenBank/DDBJ databases">
        <title>Depth-based differentiation of microbial function through sediment-hosted aquifers and enrichment of novel symbionts in the deep terrestrial subsurface.</title>
        <authorList>
            <person name="Probst A.J."/>
            <person name="Ladd B."/>
            <person name="Jarett J.K."/>
            <person name="Geller-Mcgrath D.E."/>
            <person name="Sieber C.M.K."/>
            <person name="Emerson J.B."/>
            <person name="Anantharaman K."/>
            <person name="Thomas B.C."/>
            <person name="Malmstrom R."/>
            <person name="Stieglmeier M."/>
            <person name="Klingl A."/>
            <person name="Woyke T."/>
            <person name="Ryan C.M."/>
            <person name="Banfield J.F."/>
        </authorList>
    </citation>
    <scope>NUCLEOTIDE SEQUENCE [LARGE SCALE GENOMIC DNA]</scope>
</reference>
<dbReference type="NCBIfam" id="TIGR03263">
    <property type="entry name" value="guanyl_kin"/>
    <property type="match status" value="1"/>
</dbReference>
<sequence>MKKTADRKKQLGKIFVISAPSGTGKTTLADILIRSRRGFVRSVSYTTRRPRGNERNGRDYQFISRADFLKKINKSFFAEWAKVYTNYYGTSKEFLGCALKSGKNVMLVIDTQGGFQIHRIFPRSVLIFIAPPSFKELKRRLAGRGTEKSGSMAKRLAKARKEIRESRQYDHVVINDNLKEASFQLKKIVTSYLK</sequence>
<comment type="subcellular location">
    <subcellularLocation>
        <location evidence="9">Cytoplasm</location>
    </subcellularLocation>
</comment>
<protein>
    <recommendedName>
        <fullName evidence="3 9">Guanylate kinase</fullName>
        <ecNumber evidence="2 9">2.7.4.8</ecNumber>
    </recommendedName>
    <alternativeName>
        <fullName evidence="8 9">GMP kinase</fullName>
    </alternativeName>
</protein>
<dbReference type="GO" id="GO:0005524">
    <property type="term" value="F:ATP binding"/>
    <property type="evidence" value="ECO:0007669"/>
    <property type="project" value="UniProtKB-UniRule"/>
</dbReference>
<dbReference type="AlphaFoldDB" id="A0A2M7SB08"/>
<keyword evidence="5 9" id="KW-0547">Nucleotide-binding</keyword>
<dbReference type="InterPro" id="IPR017665">
    <property type="entry name" value="Guanylate_kinase"/>
</dbReference>
<keyword evidence="4 9" id="KW-0808">Transferase</keyword>
<evidence type="ECO:0000256" key="3">
    <source>
        <dbReference type="ARBA" id="ARBA00016296"/>
    </source>
</evidence>
<evidence type="ECO:0000259" key="10">
    <source>
        <dbReference type="PROSITE" id="PS50052"/>
    </source>
</evidence>
<organism evidence="11 12">
    <name type="scientific">Candidatus Desantisbacteria bacterium CG_4_10_14_0_8_um_filter_48_22</name>
    <dbReference type="NCBI Taxonomy" id="1974543"/>
    <lineage>
        <taxon>Bacteria</taxon>
        <taxon>Candidatus Desantisiibacteriota</taxon>
    </lineage>
</organism>
<comment type="caution">
    <text evidence="11">The sequence shown here is derived from an EMBL/GenBank/DDBJ whole genome shotgun (WGS) entry which is preliminary data.</text>
</comment>
<dbReference type="HAMAP" id="MF_00328">
    <property type="entry name" value="Guanylate_kinase"/>
    <property type="match status" value="1"/>
</dbReference>
<comment type="function">
    <text evidence="9">Essential for recycling GMP and indirectly, cGMP.</text>
</comment>
<evidence type="ECO:0000313" key="12">
    <source>
        <dbReference type="Proteomes" id="UP000229307"/>
    </source>
</evidence>
<feature type="binding site" evidence="9">
    <location>
        <begin position="19"/>
        <end position="26"/>
    </location>
    <ligand>
        <name>ATP</name>
        <dbReference type="ChEBI" id="CHEBI:30616"/>
    </ligand>
</feature>
<dbReference type="EMBL" id="PFMR01000171">
    <property type="protein sequence ID" value="PIZ16660.1"/>
    <property type="molecule type" value="Genomic_DNA"/>
</dbReference>
<dbReference type="InterPro" id="IPR008145">
    <property type="entry name" value="GK/Ca_channel_bsu"/>
</dbReference>
<comment type="catalytic activity">
    <reaction evidence="9">
        <text>GMP + ATP = GDP + ADP</text>
        <dbReference type="Rhea" id="RHEA:20780"/>
        <dbReference type="ChEBI" id="CHEBI:30616"/>
        <dbReference type="ChEBI" id="CHEBI:58115"/>
        <dbReference type="ChEBI" id="CHEBI:58189"/>
        <dbReference type="ChEBI" id="CHEBI:456216"/>
        <dbReference type="EC" id="2.7.4.8"/>
    </reaction>
</comment>
<dbReference type="SMART" id="SM00072">
    <property type="entry name" value="GuKc"/>
    <property type="match status" value="1"/>
</dbReference>